<accession>A0A6G1KIZ4</accession>
<sequence length="156" mass="17663">MRRSNGIRRGFCIMVQSHCYIETCYCVNIIIYMPNSWQKGKYPFLISIPSHDSACRGAISIAISLDFTWIPVCRTERERVCVCARRFSLSSHLVSSRRIHPLTHPQRLPSTSGVCVCAHETRPDPDRSRNRALTSSAKQTVMKRRCPGSSPSPVQP</sequence>
<proteinExistence type="predicted"/>
<dbReference type="AlphaFoldDB" id="A0A6G1KIZ4"/>
<keyword evidence="3" id="KW-1185">Reference proteome</keyword>
<dbReference type="EMBL" id="MU005766">
    <property type="protein sequence ID" value="KAF2712371.1"/>
    <property type="molecule type" value="Genomic_DNA"/>
</dbReference>
<name>A0A6G1KIZ4_9PLEO</name>
<reference evidence="2" key="1">
    <citation type="journal article" date="2020" name="Stud. Mycol.">
        <title>101 Dothideomycetes genomes: a test case for predicting lifestyles and emergence of pathogens.</title>
        <authorList>
            <person name="Haridas S."/>
            <person name="Albert R."/>
            <person name="Binder M."/>
            <person name="Bloem J."/>
            <person name="Labutti K."/>
            <person name="Salamov A."/>
            <person name="Andreopoulos B."/>
            <person name="Baker S."/>
            <person name="Barry K."/>
            <person name="Bills G."/>
            <person name="Bluhm B."/>
            <person name="Cannon C."/>
            <person name="Castanera R."/>
            <person name="Culley D."/>
            <person name="Daum C."/>
            <person name="Ezra D."/>
            <person name="Gonzalez J."/>
            <person name="Henrissat B."/>
            <person name="Kuo A."/>
            <person name="Liang C."/>
            <person name="Lipzen A."/>
            <person name="Lutzoni F."/>
            <person name="Magnuson J."/>
            <person name="Mondo S."/>
            <person name="Nolan M."/>
            <person name="Ohm R."/>
            <person name="Pangilinan J."/>
            <person name="Park H.-J."/>
            <person name="Ramirez L."/>
            <person name="Alfaro M."/>
            <person name="Sun H."/>
            <person name="Tritt A."/>
            <person name="Yoshinaga Y."/>
            <person name="Zwiers L.-H."/>
            <person name="Turgeon B."/>
            <person name="Goodwin S."/>
            <person name="Spatafora J."/>
            <person name="Crous P."/>
            <person name="Grigoriev I."/>
        </authorList>
    </citation>
    <scope>NUCLEOTIDE SEQUENCE</scope>
    <source>
        <strain evidence="2">CBS 279.74</strain>
    </source>
</reference>
<evidence type="ECO:0000256" key="1">
    <source>
        <dbReference type="SAM" id="MobiDB-lite"/>
    </source>
</evidence>
<organism evidence="2 3">
    <name type="scientific">Pleomassaria siparia CBS 279.74</name>
    <dbReference type="NCBI Taxonomy" id="1314801"/>
    <lineage>
        <taxon>Eukaryota</taxon>
        <taxon>Fungi</taxon>
        <taxon>Dikarya</taxon>
        <taxon>Ascomycota</taxon>
        <taxon>Pezizomycotina</taxon>
        <taxon>Dothideomycetes</taxon>
        <taxon>Pleosporomycetidae</taxon>
        <taxon>Pleosporales</taxon>
        <taxon>Pleomassariaceae</taxon>
        <taxon>Pleomassaria</taxon>
    </lineage>
</organism>
<dbReference type="Proteomes" id="UP000799428">
    <property type="component" value="Unassembled WGS sequence"/>
</dbReference>
<protein>
    <submittedName>
        <fullName evidence="2">Uncharacterized protein</fullName>
    </submittedName>
</protein>
<feature type="region of interest" description="Disordered" evidence="1">
    <location>
        <begin position="120"/>
        <end position="156"/>
    </location>
</feature>
<evidence type="ECO:0000313" key="2">
    <source>
        <dbReference type="EMBL" id="KAF2712371.1"/>
    </source>
</evidence>
<gene>
    <name evidence="2" type="ORF">K504DRAFT_202679</name>
</gene>
<evidence type="ECO:0000313" key="3">
    <source>
        <dbReference type="Proteomes" id="UP000799428"/>
    </source>
</evidence>
<feature type="compositionally biased region" description="Basic and acidic residues" evidence="1">
    <location>
        <begin position="120"/>
        <end position="129"/>
    </location>
</feature>